<protein>
    <submittedName>
        <fullName evidence="1">Hsp70-binding protein 1</fullName>
    </submittedName>
</protein>
<dbReference type="PANTHER" id="PTHR19316:SF18">
    <property type="entry name" value="HSP70-BINDING PROTEIN 1"/>
    <property type="match status" value="1"/>
</dbReference>
<dbReference type="GO" id="GO:0000774">
    <property type="term" value="F:adenyl-nucleotide exchange factor activity"/>
    <property type="evidence" value="ECO:0007669"/>
    <property type="project" value="TreeGrafter"/>
</dbReference>
<proteinExistence type="predicted"/>
<dbReference type="InterPro" id="IPR050693">
    <property type="entry name" value="Hsp70_NEF-Inhibitors"/>
</dbReference>
<dbReference type="Gene3D" id="1.25.10.10">
    <property type="entry name" value="Leucine-rich Repeat Variant"/>
    <property type="match status" value="1"/>
</dbReference>
<sequence>MSSLGSVDWSGLLAWSTKYHDTTTSTTPQQPMSAERREFLEKAIEETLGKQENPNNVMKEAITKLNGIISNIDHTYAADDEESSTSSPTSTSGEAITALLAVIDRCTDYPDCPRNLEVLGGTRPLLYLSCNDNNIITDVNVRIEAAELLALMLSNNTDVQQACYTRYHGLHRLQNRIVKLSTSGPHDDKELAALLSALGSLIRNYPQAESAFISDSNGTHLIATLLNKDYSIRVQQKAGSLYRYLLSDGRATIVGSDDVAKALIQLYHSDGGDGDDGGDIQYYEILAGLSYELRAFPGMADAVKERMKRILSSSNKKDYQPELTILIQTAKYTTTKH</sequence>
<dbReference type="PANTHER" id="PTHR19316">
    <property type="entry name" value="PROTEIN FOLDING REGULATOR"/>
    <property type="match status" value="1"/>
</dbReference>
<organism evidence="1 2">
    <name type="scientific">Perkinsus olseni</name>
    <name type="common">Perkinsus atlanticus</name>
    <dbReference type="NCBI Taxonomy" id="32597"/>
    <lineage>
        <taxon>Eukaryota</taxon>
        <taxon>Sar</taxon>
        <taxon>Alveolata</taxon>
        <taxon>Perkinsozoa</taxon>
        <taxon>Perkinsea</taxon>
        <taxon>Perkinsida</taxon>
        <taxon>Perkinsidae</taxon>
        <taxon>Perkinsus</taxon>
    </lineage>
</organism>
<reference evidence="1 2" key="1">
    <citation type="submission" date="2020-04" db="EMBL/GenBank/DDBJ databases">
        <title>Perkinsus olseni comparative genomics.</title>
        <authorList>
            <person name="Bogema D.R."/>
        </authorList>
    </citation>
    <scope>NUCLEOTIDE SEQUENCE [LARGE SCALE GENOMIC DNA]</scope>
    <source>
        <strain evidence="1">ATCC PRA-179</strain>
    </source>
</reference>
<dbReference type="GO" id="GO:0005783">
    <property type="term" value="C:endoplasmic reticulum"/>
    <property type="evidence" value="ECO:0007669"/>
    <property type="project" value="TreeGrafter"/>
</dbReference>
<dbReference type="SUPFAM" id="SSF48371">
    <property type="entry name" value="ARM repeat"/>
    <property type="match status" value="1"/>
</dbReference>
<dbReference type="AlphaFoldDB" id="A0A7J6KXQ4"/>
<dbReference type="EMBL" id="JABAHT010000769">
    <property type="protein sequence ID" value="KAF4652028.1"/>
    <property type="molecule type" value="Genomic_DNA"/>
</dbReference>
<gene>
    <name evidence="1" type="primary">HSPBP1</name>
    <name evidence="1" type="ORF">FOZ61_009958</name>
</gene>
<accession>A0A7J6KXQ4</accession>
<dbReference type="InterPro" id="IPR016024">
    <property type="entry name" value="ARM-type_fold"/>
</dbReference>
<comment type="caution">
    <text evidence="1">The sequence shown here is derived from an EMBL/GenBank/DDBJ whole genome shotgun (WGS) entry which is preliminary data.</text>
</comment>
<dbReference type="Proteomes" id="UP000570595">
    <property type="component" value="Unassembled WGS sequence"/>
</dbReference>
<dbReference type="InterPro" id="IPR011989">
    <property type="entry name" value="ARM-like"/>
</dbReference>
<dbReference type="OrthoDB" id="10250458at2759"/>
<evidence type="ECO:0000313" key="1">
    <source>
        <dbReference type="EMBL" id="KAF4652028.1"/>
    </source>
</evidence>
<evidence type="ECO:0000313" key="2">
    <source>
        <dbReference type="Proteomes" id="UP000570595"/>
    </source>
</evidence>
<name>A0A7J6KXQ4_PEROL</name>